<dbReference type="RefSeq" id="WP_073708854.1">
    <property type="nucleotide sequence ID" value="NZ_MQSU01000002.1"/>
</dbReference>
<dbReference type="Proteomes" id="UP000186785">
    <property type="component" value="Unassembled WGS sequence"/>
</dbReference>
<evidence type="ECO:0000313" key="2">
    <source>
        <dbReference type="EMBL" id="OKL48867.1"/>
    </source>
</evidence>
<comment type="caution">
    <text evidence="2">The sequence shown here is derived from an EMBL/GenBank/DDBJ whole genome shotgun (WGS) entry which is preliminary data.</text>
</comment>
<keyword evidence="3" id="KW-1185">Reference proteome</keyword>
<dbReference type="AlphaFoldDB" id="A0A1Q5PMW1"/>
<evidence type="ECO:0000256" key="1">
    <source>
        <dbReference type="SAM" id="MobiDB-lite"/>
    </source>
</evidence>
<organism evidence="2 3">
    <name type="scientific">Boudabousia liubingyangii</name>
    <dbReference type="NCBI Taxonomy" id="1921764"/>
    <lineage>
        <taxon>Bacteria</taxon>
        <taxon>Bacillati</taxon>
        <taxon>Actinomycetota</taxon>
        <taxon>Actinomycetes</taxon>
        <taxon>Actinomycetales</taxon>
        <taxon>Actinomycetaceae</taxon>
        <taxon>Boudabousia</taxon>
    </lineage>
</organism>
<protein>
    <submittedName>
        <fullName evidence="2">Uncharacterized protein</fullName>
    </submittedName>
</protein>
<sequence length="67" mass="7746">MTEKENLNVDSKEIPEIEDVRVAPYTQQVVPEDAPVEEAYAQPRVENAYPRAYPQPFEDPTERKAKK</sequence>
<accession>A0A1Q5PMW1</accession>
<name>A0A1Q5PMW1_9ACTO</name>
<reference evidence="2 3" key="1">
    <citation type="submission" date="2016-11" db="EMBL/GenBank/DDBJ databases">
        <title>Actinomyces gypaetusis sp. nov. isolated from the vulture Gypaetus barbatus in Qinghai Tibet Plateau China.</title>
        <authorList>
            <person name="Meng X."/>
        </authorList>
    </citation>
    <scope>NUCLEOTIDE SEQUENCE [LARGE SCALE GENOMIC DNA]</scope>
    <source>
        <strain evidence="2 3">VUL4_2</strain>
    </source>
</reference>
<gene>
    <name evidence="2" type="ORF">BSR29_03155</name>
</gene>
<evidence type="ECO:0000313" key="3">
    <source>
        <dbReference type="Proteomes" id="UP000186785"/>
    </source>
</evidence>
<feature type="region of interest" description="Disordered" evidence="1">
    <location>
        <begin position="41"/>
        <end position="67"/>
    </location>
</feature>
<proteinExistence type="predicted"/>
<dbReference type="EMBL" id="MQSV01000002">
    <property type="protein sequence ID" value="OKL48867.1"/>
    <property type="molecule type" value="Genomic_DNA"/>
</dbReference>